<dbReference type="SUPFAM" id="SSF55874">
    <property type="entry name" value="ATPase domain of HSP90 chaperone/DNA topoisomerase II/histidine kinase"/>
    <property type="match status" value="1"/>
</dbReference>
<dbReference type="SMART" id="SM00388">
    <property type="entry name" value="HisKA"/>
    <property type="match status" value="1"/>
</dbReference>
<dbReference type="FunFam" id="3.30.565.10:FF:000006">
    <property type="entry name" value="Sensor histidine kinase WalK"/>
    <property type="match status" value="1"/>
</dbReference>
<dbReference type="InterPro" id="IPR004358">
    <property type="entry name" value="Sig_transdc_His_kin-like_C"/>
</dbReference>
<evidence type="ECO:0000256" key="10">
    <source>
        <dbReference type="ARBA" id="ARBA00022840"/>
    </source>
</evidence>
<evidence type="ECO:0000256" key="12">
    <source>
        <dbReference type="ARBA" id="ARBA00023012"/>
    </source>
</evidence>
<reference evidence="17 18" key="1">
    <citation type="submission" date="2016-03" db="EMBL/GenBank/DDBJ databases">
        <authorList>
            <person name="Ploux O."/>
        </authorList>
    </citation>
    <scope>NUCLEOTIDE SEQUENCE [LARGE SCALE GENOMIC DNA]</scope>
    <source>
        <strain evidence="17 18">BER2</strain>
    </source>
</reference>
<dbReference type="PANTHER" id="PTHR45528:SF1">
    <property type="entry name" value="SENSOR HISTIDINE KINASE CPXA"/>
    <property type="match status" value="1"/>
</dbReference>
<keyword evidence="5" id="KW-0597">Phosphoprotein</keyword>
<evidence type="ECO:0000259" key="16">
    <source>
        <dbReference type="PROSITE" id="PS50885"/>
    </source>
</evidence>
<evidence type="ECO:0000313" key="17">
    <source>
        <dbReference type="EMBL" id="KYG62150.1"/>
    </source>
</evidence>
<dbReference type="Gene3D" id="6.10.340.10">
    <property type="match status" value="1"/>
</dbReference>
<dbReference type="CDD" id="cd00082">
    <property type="entry name" value="HisKA"/>
    <property type="match status" value="1"/>
</dbReference>
<dbReference type="Gene3D" id="1.10.287.130">
    <property type="match status" value="1"/>
</dbReference>
<dbReference type="EC" id="2.7.13.3" evidence="3"/>
<evidence type="ECO:0000256" key="11">
    <source>
        <dbReference type="ARBA" id="ARBA00022989"/>
    </source>
</evidence>
<dbReference type="SMART" id="SM00387">
    <property type="entry name" value="HATPase_c"/>
    <property type="match status" value="1"/>
</dbReference>
<evidence type="ECO:0000256" key="5">
    <source>
        <dbReference type="ARBA" id="ARBA00022553"/>
    </source>
</evidence>
<dbReference type="InterPro" id="IPR036097">
    <property type="entry name" value="HisK_dim/P_sf"/>
</dbReference>
<dbReference type="InterPro" id="IPR050398">
    <property type="entry name" value="HssS/ArlS-like"/>
</dbReference>
<dbReference type="EMBL" id="LUKF01000016">
    <property type="protein sequence ID" value="KYG62150.1"/>
    <property type="molecule type" value="Genomic_DNA"/>
</dbReference>
<dbReference type="Gene3D" id="3.30.565.10">
    <property type="entry name" value="Histidine kinase-like ATPase, C-terminal domain"/>
    <property type="match status" value="1"/>
</dbReference>
<keyword evidence="7 14" id="KW-0812">Transmembrane</keyword>
<keyword evidence="6" id="KW-0808">Transferase</keyword>
<dbReference type="Proteomes" id="UP000075391">
    <property type="component" value="Unassembled WGS sequence"/>
</dbReference>
<name>A0A150WGN7_BDEBC</name>
<keyword evidence="4" id="KW-1003">Cell membrane</keyword>
<dbReference type="InterPro" id="IPR036890">
    <property type="entry name" value="HATPase_C_sf"/>
</dbReference>
<evidence type="ECO:0000256" key="14">
    <source>
        <dbReference type="SAM" id="Phobius"/>
    </source>
</evidence>
<dbReference type="PRINTS" id="PR00344">
    <property type="entry name" value="BCTRLSENSOR"/>
</dbReference>
<dbReference type="SMART" id="SM00304">
    <property type="entry name" value="HAMP"/>
    <property type="match status" value="1"/>
</dbReference>
<comment type="subcellular location">
    <subcellularLocation>
        <location evidence="2">Cell membrane</location>
        <topology evidence="2">Multi-pass membrane protein</topology>
    </subcellularLocation>
</comment>
<dbReference type="PROSITE" id="PS50109">
    <property type="entry name" value="HIS_KIN"/>
    <property type="match status" value="1"/>
</dbReference>
<dbReference type="InterPro" id="IPR003660">
    <property type="entry name" value="HAMP_dom"/>
</dbReference>
<protein>
    <recommendedName>
        <fullName evidence="3">histidine kinase</fullName>
        <ecNumber evidence="3">2.7.13.3</ecNumber>
    </recommendedName>
</protein>
<keyword evidence="13 14" id="KW-0472">Membrane</keyword>
<evidence type="ECO:0000256" key="3">
    <source>
        <dbReference type="ARBA" id="ARBA00012438"/>
    </source>
</evidence>
<dbReference type="InterPro" id="IPR003594">
    <property type="entry name" value="HATPase_dom"/>
</dbReference>
<evidence type="ECO:0000256" key="8">
    <source>
        <dbReference type="ARBA" id="ARBA00022741"/>
    </source>
</evidence>
<dbReference type="PANTHER" id="PTHR45528">
    <property type="entry name" value="SENSOR HISTIDINE KINASE CPXA"/>
    <property type="match status" value="1"/>
</dbReference>
<gene>
    <name evidence="17" type="ORF">AZI85_08105</name>
</gene>
<evidence type="ECO:0000256" key="7">
    <source>
        <dbReference type="ARBA" id="ARBA00022692"/>
    </source>
</evidence>
<organism evidence="17 18">
    <name type="scientific">Bdellovibrio bacteriovorus</name>
    <dbReference type="NCBI Taxonomy" id="959"/>
    <lineage>
        <taxon>Bacteria</taxon>
        <taxon>Pseudomonadati</taxon>
        <taxon>Bdellovibrionota</taxon>
        <taxon>Bdellovibrionia</taxon>
        <taxon>Bdellovibrionales</taxon>
        <taxon>Pseudobdellovibrionaceae</taxon>
        <taxon>Bdellovibrio</taxon>
    </lineage>
</organism>
<dbReference type="InterPro" id="IPR005467">
    <property type="entry name" value="His_kinase_dom"/>
</dbReference>
<feature type="domain" description="HAMP" evidence="16">
    <location>
        <begin position="163"/>
        <end position="215"/>
    </location>
</feature>
<keyword evidence="12" id="KW-0902">Two-component regulatory system</keyword>
<evidence type="ECO:0000256" key="1">
    <source>
        <dbReference type="ARBA" id="ARBA00000085"/>
    </source>
</evidence>
<dbReference type="PROSITE" id="PS50885">
    <property type="entry name" value="HAMP"/>
    <property type="match status" value="1"/>
</dbReference>
<feature type="domain" description="Histidine kinase" evidence="15">
    <location>
        <begin position="223"/>
        <end position="426"/>
    </location>
</feature>
<keyword evidence="11 14" id="KW-1133">Transmembrane helix</keyword>
<comment type="caution">
    <text evidence="17">The sequence shown here is derived from an EMBL/GenBank/DDBJ whole genome shotgun (WGS) entry which is preliminary data.</text>
</comment>
<dbReference type="GO" id="GO:0000155">
    <property type="term" value="F:phosphorelay sensor kinase activity"/>
    <property type="evidence" value="ECO:0007669"/>
    <property type="project" value="InterPro"/>
</dbReference>
<evidence type="ECO:0000259" key="15">
    <source>
        <dbReference type="PROSITE" id="PS50109"/>
    </source>
</evidence>
<accession>A0A150WGN7</accession>
<keyword evidence="9" id="KW-0418">Kinase</keyword>
<evidence type="ECO:0000256" key="2">
    <source>
        <dbReference type="ARBA" id="ARBA00004651"/>
    </source>
</evidence>
<sequence length="426" mass="48117">MKPRGMKLLIKVFLAFLLTSLLIVGGLALLGHSLSPEKSLSPVIENNAVNYFQSLGAKIQNEDDIRRIYKDLQLHVRREGFEQLADSQGLPSFATTEKMDKDFSNKLSLGKTNGFYFAEVKGVTPRTVWFISYDEIPRAWLFPFLWVASFIFFIMAISFLTIRWMMSPIKVVVEGVNKISEGNLKYRIKTNHRGEFGLIADSFNNMADGLEKMIVAKEQLLRDVSHELRSPLTRVGVAVDLLADEKMKASIKDDLSKMEELIHQILESYRLKEGAKSLKKSNVNLSELISNVASDYEESMKVHLNLPEEASLHMDAMQMERVLRNLIENSMKYAKPSEPNELTISLQKDCDHWVLKLKDQGIGISEKDLTHIFEPFYRADTARSPGKSGFGLGLAIARAVIEAHEGTITVTSKMNVGSEFTIRLPK</sequence>
<feature type="transmembrane region" description="Helical" evidence="14">
    <location>
        <begin position="140"/>
        <end position="162"/>
    </location>
</feature>
<evidence type="ECO:0000256" key="4">
    <source>
        <dbReference type="ARBA" id="ARBA00022475"/>
    </source>
</evidence>
<dbReference type="InterPro" id="IPR003661">
    <property type="entry name" value="HisK_dim/P_dom"/>
</dbReference>
<dbReference type="Pfam" id="PF00512">
    <property type="entry name" value="HisKA"/>
    <property type="match status" value="1"/>
</dbReference>
<dbReference type="Pfam" id="PF02518">
    <property type="entry name" value="HATPase_c"/>
    <property type="match status" value="1"/>
</dbReference>
<evidence type="ECO:0000256" key="9">
    <source>
        <dbReference type="ARBA" id="ARBA00022777"/>
    </source>
</evidence>
<keyword evidence="10" id="KW-0067">ATP-binding</keyword>
<dbReference type="SUPFAM" id="SSF158472">
    <property type="entry name" value="HAMP domain-like"/>
    <property type="match status" value="1"/>
</dbReference>
<keyword evidence="8" id="KW-0547">Nucleotide-binding</keyword>
<dbReference type="CDD" id="cd00075">
    <property type="entry name" value="HATPase"/>
    <property type="match status" value="1"/>
</dbReference>
<comment type="catalytic activity">
    <reaction evidence="1">
        <text>ATP + protein L-histidine = ADP + protein N-phospho-L-histidine.</text>
        <dbReference type="EC" id="2.7.13.3"/>
    </reaction>
</comment>
<dbReference type="RefSeq" id="WP_063244258.1">
    <property type="nucleotide sequence ID" value="NZ_LUKF01000016.1"/>
</dbReference>
<dbReference type="AlphaFoldDB" id="A0A150WGN7"/>
<evidence type="ECO:0000313" key="18">
    <source>
        <dbReference type="Proteomes" id="UP000075391"/>
    </source>
</evidence>
<dbReference type="SUPFAM" id="SSF47384">
    <property type="entry name" value="Homodimeric domain of signal transducing histidine kinase"/>
    <property type="match status" value="1"/>
</dbReference>
<dbReference type="GO" id="GO:0005886">
    <property type="term" value="C:plasma membrane"/>
    <property type="evidence" value="ECO:0007669"/>
    <property type="project" value="UniProtKB-SubCell"/>
</dbReference>
<proteinExistence type="predicted"/>
<dbReference type="CDD" id="cd06225">
    <property type="entry name" value="HAMP"/>
    <property type="match status" value="1"/>
</dbReference>
<evidence type="ECO:0000256" key="13">
    <source>
        <dbReference type="ARBA" id="ARBA00023136"/>
    </source>
</evidence>
<evidence type="ECO:0000256" key="6">
    <source>
        <dbReference type="ARBA" id="ARBA00022679"/>
    </source>
</evidence>
<dbReference type="GO" id="GO:0005524">
    <property type="term" value="F:ATP binding"/>
    <property type="evidence" value="ECO:0007669"/>
    <property type="project" value="UniProtKB-KW"/>
</dbReference>
<dbReference type="Pfam" id="PF00672">
    <property type="entry name" value="HAMP"/>
    <property type="match status" value="1"/>
</dbReference>